<feature type="region of interest" description="Disordered" evidence="2">
    <location>
        <begin position="1"/>
        <end position="31"/>
    </location>
</feature>
<sequence length="180" mass="19320">MKTKNRADRSGAVAATEKRGHTSSFSNNSKASPKFELQMGRKWSVENHIGNKNLVIDDCDSKQSVYIFGCKDSVLQVKGKVNNITLDKCTKVGIVFMDVVAACEIVNCNGVEVQCQGSAPTVSIDNTSGCQLYLSNDSLGTSITTAKSSEINVLIPGVGPDSDLVRLCFVSLIIPFLIGR</sequence>
<dbReference type="Proteomes" id="UP000287651">
    <property type="component" value="Unassembled WGS sequence"/>
</dbReference>
<protein>
    <submittedName>
        <fullName evidence="3">Uncharacterized protein</fullName>
    </submittedName>
</protein>
<dbReference type="InterPro" id="IPR013912">
    <property type="entry name" value="Adenylate_cyclase-assoc_CAP_C"/>
</dbReference>
<reference evidence="3 4" key="1">
    <citation type="journal article" date="2014" name="Agronomy (Basel)">
        <title>A Draft Genome Sequence for Ensete ventricosum, the Drought-Tolerant Tree Against Hunger.</title>
        <authorList>
            <person name="Harrison J."/>
            <person name="Moore K.A."/>
            <person name="Paszkiewicz K."/>
            <person name="Jones T."/>
            <person name="Grant M."/>
            <person name="Ambacheew D."/>
            <person name="Muzemil S."/>
            <person name="Studholme D.J."/>
        </authorList>
    </citation>
    <scope>NUCLEOTIDE SEQUENCE [LARGE SCALE GENOMIC DNA]</scope>
</reference>
<gene>
    <name evidence="3" type="ORF">B296_00025713</name>
</gene>
<dbReference type="SUPFAM" id="SSF69340">
    <property type="entry name" value="C-terminal domain of adenylylcyclase associated protein"/>
    <property type="match status" value="1"/>
</dbReference>
<dbReference type="Pfam" id="PF08603">
    <property type="entry name" value="CAP_C"/>
    <property type="match status" value="1"/>
</dbReference>
<evidence type="ECO:0000313" key="3">
    <source>
        <dbReference type="EMBL" id="RRT60117.1"/>
    </source>
</evidence>
<dbReference type="SMART" id="SM00673">
    <property type="entry name" value="CARP"/>
    <property type="match status" value="2"/>
</dbReference>
<evidence type="ECO:0000313" key="4">
    <source>
        <dbReference type="Proteomes" id="UP000287651"/>
    </source>
</evidence>
<dbReference type="PROSITE" id="PS51329">
    <property type="entry name" value="C_CAP_COFACTOR_C"/>
    <property type="match status" value="1"/>
</dbReference>
<feature type="compositionally biased region" description="Polar residues" evidence="2">
    <location>
        <begin position="22"/>
        <end position="31"/>
    </location>
</feature>
<dbReference type="GO" id="GO:0019933">
    <property type="term" value="P:cAMP-mediated signaling"/>
    <property type="evidence" value="ECO:0007669"/>
    <property type="project" value="TreeGrafter"/>
</dbReference>
<dbReference type="InterPro" id="IPR006599">
    <property type="entry name" value="CARP_motif"/>
</dbReference>
<dbReference type="Gene3D" id="2.160.20.70">
    <property type="match status" value="1"/>
</dbReference>
<dbReference type="GO" id="GO:0007015">
    <property type="term" value="P:actin filament organization"/>
    <property type="evidence" value="ECO:0007669"/>
    <property type="project" value="TreeGrafter"/>
</dbReference>
<dbReference type="AlphaFoldDB" id="A0A444EDA6"/>
<evidence type="ECO:0000256" key="2">
    <source>
        <dbReference type="SAM" id="MobiDB-lite"/>
    </source>
</evidence>
<dbReference type="InterPro" id="IPR001837">
    <property type="entry name" value="Adenylate_cyclase-assoc_CAP"/>
</dbReference>
<dbReference type="GO" id="GO:0003779">
    <property type="term" value="F:actin binding"/>
    <property type="evidence" value="ECO:0007669"/>
    <property type="project" value="InterPro"/>
</dbReference>
<accession>A0A444EDA6</accession>
<dbReference type="GO" id="GO:0008179">
    <property type="term" value="F:adenylate cyclase binding"/>
    <property type="evidence" value="ECO:0007669"/>
    <property type="project" value="TreeGrafter"/>
</dbReference>
<dbReference type="FunFam" id="2.160.20.70:FF:000006">
    <property type="entry name" value="Adenylyl cyclase-associated protein"/>
    <property type="match status" value="1"/>
</dbReference>
<dbReference type="EMBL" id="AMZH03007922">
    <property type="protein sequence ID" value="RRT60117.1"/>
    <property type="molecule type" value="Genomic_DNA"/>
</dbReference>
<dbReference type="PANTHER" id="PTHR10652">
    <property type="entry name" value="ADENYLYL CYCLASE-ASSOCIATED PROTEIN"/>
    <property type="match status" value="1"/>
</dbReference>
<dbReference type="InterPro" id="IPR017901">
    <property type="entry name" value="C-CAP_CF_C-like"/>
</dbReference>
<proteinExistence type="inferred from homology"/>
<name>A0A444EDA6_ENSVE</name>
<comment type="caution">
    <text evidence="3">The sequence shown here is derived from an EMBL/GenBank/DDBJ whole genome shotgun (WGS) entry which is preliminary data.</text>
</comment>
<evidence type="ECO:0000256" key="1">
    <source>
        <dbReference type="ARBA" id="ARBA00007659"/>
    </source>
</evidence>
<dbReference type="PANTHER" id="PTHR10652:SF0">
    <property type="entry name" value="ADENYLYL CYCLASE-ASSOCIATED PROTEIN"/>
    <property type="match status" value="1"/>
</dbReference>
<dbReference type="GO" id="GO:0005737">
    <property type="term" value="C:cytoplasm"/>
    <property type="evidence" value="ECO:0007669"/>
    <property type="project" value="TreeGrafter"/>
</dbReference>
<organism evidence="3 4">
    <name type="scientific">Ensete ventricosum</name>
    <name type="common">Abyssinian banana</name>
    <name type="synonym">Musa ensete</name>
    <dbReference type="NCBI Taxonomy" id="4639"/>
    <lineage>
        <taxon>Eukaryota</taxon>
        <taxon>Viridiplantae</taxon>
        <taxon>Streptophyta</taxon>
        <taxon>Embryophyta</taxon>
        <taxon>Tracheophyta</taxon>
        <taxon>Spermatophyta</taxon>
        <taxon>Magnoliopsida</taxon>
        <taxon>Liliopsida</taxon>
        <taxon>Zingiberales</taxon>
        <taxon>Musaceae</taxon>
        <taxon>Ensete</taxon>
    </lineage>
</organism>
<dbReference type="InterPro" id="IPR036223">
    <property type="entry name" value="CAP_C_sf"/>
</dbReference>
<dbReference type="InterPro" id="IPR016098">
    <property type="entry name" value="CAP/MinC_C"/>
</dbReference>
<comment type="similarity">
    <text evidence="1">Belongs to the CAP family.</text>
</comment>